<name>A0A1I7WVQ8_HETBA</name>
<sequence length="26" mass="3079">MALKLECRSPYYRPPDDKYSLVTNCD</sequence>
<dbReference type="AlphaFoldDB" id="A0A1I7WVQ8"/>
<protein>
    <submittedName>
        <fullName evidence="2">DUF4113 domain-containing protein</fullName>
    </submittedName>
</protein>
<accession>A0A1I7WVQ8</accession>
<evidence type="ECO:0000313" key="2">
    <source>
        <dbReference type="WBParaSite" id="Hba_09248"/>
    </source>
</evidence>
<dbReference type="WBParaSite" id="Hba_09248">
    <property type="protein sequence ID" value="Hba_09248"/>
    <property type="gene ID" value="Hba_09248"/>
</dbReference>
<dbReference type="Proteomes" id="UP000095283">
    <property type="component" value="Unplaced"/>
</dbReference>
<reference evidence="2" key="1">
    <citation type="submission" date="2016-11" db="UniProtKB">
        <authorList>
            <consortium name="WormBaseParasite"/>
        </authorList>
    </citation>
    <scope>IDENTIFICATION</scope>
</reference>
<keyword evidence="1" id="KW-1185">Reference proteome</keyword>
<proteinExistence type="predicted"/>
<evidence type="ECO:0000313" key="1">
    <source>
        <dbReference type="Proteomes" id="UP000095283"/>
    </source>
</evidence>
<organism evidence="1 2">
    <name type="scientific">Heterorhabditis bacteriophora</name>
    <name type="common">Entomopathogenic nematode worm</name>
    <dbReference type="NCBI Taxonomy" id="37862"/>
    <lineage>
        <taxon>Eukaryota</taxon>
        <taxon>Metazoa</taxon>
        <taxon>Ecdysozoa</taxon>
        <taxon>Nematoda</taxon>
        <taxon>Chromadorea</taxon>
        <taxon>Rhabditida</taxon>
        <taxon>Rhabditina</taxon>
        <taxon>Rhabditomorpha</taxon>
        <taxon>Strongyloidea</taxon>
        <taxon>Heterorhabditidae</taxon>
        <taxon>Heterorhabditis</taxon>
    </lineage>
</organism>